<dbReference type="GeneID" id="70186615"/>
<organism evidence="2 3">
    <name type="scientific">Microdochium trichocladiopsis</name>
    <dbReference type="NCBI Taxonomy" id="1682393"/>
    <lineage>
        <taxon>Eukaryota</taxon>
        <taxon>Fungi</taxon>
        <taxon>Dikarya</taxon>
        <taxon>Ascomycota</taxon>
        <taxon>Pezizomycotina</taxon>
        <taxon>Sordariomycetes</taxon>
        <taxon>Xylariomycetidae</taxon>
        <taxon>Xylariales</taxon>
        <taxon>Microdochiaceae</taxon>
        <taxon>Microdochium</taxon>
    </lineage>
</organism>
<evidence type="ECO:0000256" key="1">
    <source>
        <dbReference type="SAM" id="SignalP"/>
    </source>
</evidence>
<feature type="signal peptide" evidence="1">
    <location>
        <begin position="1"/>
        <end position="23"/>
    </location>
</feature>
<dbReference type="AlphaFoldDB" id="A0A9P9BMA9"/>
<dbReference type="EMBL" id="JAGTJQ010000008">
    <property type="protein sequence ID" value="KAH7026098.1"/>
    <property type="molecule type" value="Genomic_DNA"/>
</dbReference>
<dbReference type="RefSeq" id="XP_046009315.1">
    <property type="nucleotide sequence ID" value="XM_046157069.1"/>
</dbReference>
<comment type="caution">
    <text evidence="2">The sequence shown here is derived from an EMBL/GenBank/DDBJ whole genome shotgun (WGS) entry which is preliminary data.</text>
</comment>
<gene>
    <name evidence="2" type="ORF">B0I36DRAFT_352010</name>
</gene>
<protein>
    <recommendedName>
        <fullName evidence="4">Secreted protein</fullName>
    </recommendedName>
</protein>
<keyword evidence="3" id="KW-1185">Reference proteome</keyword>
<evidence type="ECO:0000313" key="2">
    <source>
        <dbReference type="EMBL" id="KAH7026098.1"/>
    </source>
</evidence>
<accession>A0A9P9BMA9</accession>
<keyword evidence="1" id="KW-0732">Signal</keyword>
<dbReference type="Proteomes" id="UP000756346">
    <property type="component" value="Unassembled WGS sequence"/>
</dbReference>
<name>A0A9P9BMA9_9PEZI</name>
<reference evidence="2" key="1">
    <citation type="journal article" date="2021" name="Nat. Commun.">
        <title>Genetic determinants of endophytism in the Arabidopsis root mycobiome.</title>
        <authorList>
            <person name="Mesny F."/>
            <person name="Miyauchi S."/>
            <person name="Thiergart T."/>
            <person name="Pickel B."/>
            <person name="Atanasova L."/>
            <person name="Karlsson M."/>
            <person name="Huettel B."/>
            <person name="Barry K.W."/>
            <person name="Haridas S."/>
            <person name="Chen C."/>
            <person name="Bauer D."/>
            <person name="Andreopoulos W."/>
            <person name="Pangilinan J."/>
            <person name="LaButti K."/>
            <person name="Riley R."/>
            <person name="Lipzen A."/>
            <person name="Clum A."/>
            <person name="Drula E."/>
            <person name="Henrissat B."/>
            <person name="Kohler A."/>
            <person name="Grigoriev I.V."/>
            <person name="Martin F.M."/>
            <person name="Hacquard S."/>
        </authorList>
    </citation>
    <scope>NUCLEOTIDE SEQUENCE</scope>
    <source>
        <strain evidence="2">MPI-CAGE-CH-0230</strain>
    </source>
</reference>
<evidence type="ECO:0008006" key="4">
    <source>
        <dbReference type="Google" id="ProtNLM"/>
    </source>
</evidence>
<evidence type="ECO:0000313" key="3">
    <source>
        <dbReference type="Proteomes" id="UP000756346"/>
    </source>
</evidence>
<sequence>MLLRVIWQLACSVRVWLCASVLGEVGRFRASRRFWPRPPAAGPETVKGGTSHVAWRDESPLLLAWRPICHKRLDTNAGESQRKFDDSRRRLRLAVAAVHTRHGLCGGQSRAVVVETGPSVDVGSACLGALRCA</sequence>
<feature type="chain" id="PRO_5040242318" description="Secreted protein" evidence="1">
    <location>
        <begin position="24"/>
        <end position="133"/>
    </location>
</feature>
<proteinExistence type="predicted"/>